<evidence type="ECO:0000313" key="2">
    <source>
        <dbReference type="Proteomes" id="UP000020467"/>
    </source>
</evidence>
<dbReference type="EMBL" id="JARH01000418">
    <property type="protein sequence ID" value="EXF80714.1"/>
    <property type="molecule type" value="Genomic_DNA"/>
</dbReference>
<gene>
    <name evidence="1" type="ORF">CFIO01_08962</name>
</gene>
<name>A0A010RRR2_9PEZI</name>
<accession>A0A010RRR2</accession>
<protein>
    <submittedName>
        <fullName evidence="1">Uncharacterized protein</fullName>
    </submittedName>
</protein>
<dbReference type="HOGENOM" id="CLU_852606_0_0_1"/>
<dbReference type="AlphaFoldDB" id="A0A010RRR2"/>
<dbReference type="KEGG" id="cfj:CFIO01_08962"/>
<comment type="caution">
    <text evidence="1">The sequence shown here is derived from an EMBL/GenBank/DDBJ whole genome shotgun (WGS) entry which is preliminary data.</text>
</comment>
<sequence length="326" mass="36192">MAVRQLVSDCSPTPLGEQCRRPVDLASFLLAMAPSLLDKRRHKPKNDEPSHKPCHRIMADPAVHGIPHWHGVFAADHSQELENQPNLTICRFKAQPDESWAFLAADTKHLQPVSPILSTLRPPLRRSMRLCKQCQDLRGWVVSPWLQLSPVQGGNHIASALHSIRGEAIKTRPLTSLGMALSHSLAATCILFARFVSLFSPSRLCLSLTTSSFINRLTFTPSTRIGHCSSHTLTNMARRIKVLGGKPAYFVPSCMVIIHWLCCQKARRCATSAMSLPMPRKSTKLSGEILDARHPSEKTTACTISTMTVCQHTPDVATDYNDSFEF</sequence>
<proteinExistence type="predicted"/>
<keyword evidence="2" id="KW-1185">Reference proteome</keyword>
<dbReference type="Proteomes" id="UP000020467">
    <property type="component" value="Unassembled WGS sequence"/>
</dbReference>
<organism evidence="1 2">
    <name type="scientific">Colletotrichum fioriniae PJ7</name>
    <dbReference type="NCBI Taxonomy" id="1445577"/>
    <lineage>
        <taxon>Eukaryota</taxon>
        <taxon>Fungi</taxon>
        <taxon>Dikarya</taxon>
        <taxon>Ascomycota</taxon>
        <taxon>Pezizomycotina</taxon>
        <taxon>Sordariomycetes</taxon>
        <taxon>Hypocreomycetidae</taxon>
        <taxon>Glomerellales</taxon>
        <taxon>Glomerellaceae</taxon>
        <taxon>Colletotrichum</taxon>
        <taxon>Colletotrichum acutatum species complex</taxon>
    </lineage>
</organism>
<reference evidence="1 2" key="1">
    <citation type="submission" date="2014-02" db="EMBL/GenBank/DDBJ databases">
        <title>The genome sequence of Colletotrichum fioriniae PJ7.</title>
        <authorList>
            <person name="Baroncelli R."/>
            <person name="Thon M.R."/>
        </authorList>
    </citation>
    <scope>NUCLEOTIDE SEQUENCE [LARGE SCALE GENOMIC DNA]</scope>
    <source>
        <strain evidence="1 2">PJ7</strain>
    </source>
</reference>
<evidence type="ECO:0000313" key="1">
    <source>
        <dbReference type="EMBL" id="EXF80714.1"/>
    </source>
</evidence>